<protein>
    <recommendedName>
        <fullName evidence="1">2Fe-2S ferredoxin-type domain-containing protein</fullName>
    </recommendedName>
</protein>
<dbReference type="InterPro" id="IPR025192">
    <property type="entry name" value="Succ_DH/fum_Rdtase_N"/>
</dbReference>
<gene>
    <name evidence="2" type="ORF">METZ01_LOCUS342835</name>
</gene>
<dbReference type="GO" id="GO:0009055">
    <property type="term" value="F:electron transfer activity"/>
    <property type="evidence" value="ECO:0007669"/>
    <property type="project" value="InterPro"/>
</dbReference>
<dbReference type="GO" id="GO:0051536">
    <property type="term" value="F:iron-sulfur cluster binding"/>
    <property type="evidence" value="ECO:0007669"/>
    <property type="project" value="InterPro"/>
</dbReference>
<dbReference type="PROSITE" id="PS51085">
    <property type="entry name" value="2FE2S_FER_2"/>
    <property type="match status" value="1"/>
</dbReference>
<accession>A0A382R056</accession>
<dbReference type="InterPro" id="IPR036010">
    <property type="entry name" value="2Fe-2S_ferredoxin-like_sf"/>
</dbReference>
<dbReference type="GO" id="GO:0009060">
    <property type="term" value="P:aerobic respiration"/>
    <property type="evidence" value="ECO:0007669"/>
    <property type="project" value="TreeGrafter"/>
</dbReference>
<dbReference type="Gene3D" id="3.10.20.30">
    <property type="match status" value="1"/>
</dbReference>
<name>A0A382R056_9ZZZZ</name>
<dbReference type="GO" id="GO:0022904">
    <property type="term" value="P:respiratory electron transport chain"/>
    <property type="evidence" value="ECO:0007669"/>
    <property type="project" value="TreeGrafter"/>
</dbReference>
<dbReference type="InterPro" id="IPR012675">
    <property type="entry name" value="Beta-grasp_dom_sf"/>
</dbReference>
<feature type="domain" description="2Fe-2S ferredoxin-type" evidence="1">
    <location>
        <begin position="3"/>
        <end position="92"/>
    </location>
</feature>
<organism evidence="2">
    <name type="scientific">marine metagenome</name>
    <dbReference type="NCBI Taxonomy" id="408172"/>
    <lineage>
        <taxon>unclassified sequences</taxon>
        <taxon>metagenomes</taxon>
        <taxon>ecological metagenomes</taxon>
    </lineage>
</organism>
<dbReference type="InterPro" id="IPR050573">
    <property type="entry name" value="SDH/FRD_Iron-Sulfur"/>
</dbReference>
<dbReference type="PANTHER" id="PTHR11921">
    <property type="entry name" value="SUCCINATE DEHYDROGENASE IRON-SULFUR PROTEIN"/>
    <property type="match status" value="1"/>
</dbReference>
<proteinExistence type="predicted"/>
<sequence length="120" mass="13654">MKDRVTITVKRGAQNEEPHFEVYRVPYREGMSVLDAIVWVRTNIDSSLAVRYSCINANACKECMVMVDGKTQYACTTRLLNRDTTIEPLSNKVLIKDLVTDIVPPKENLHFIVKNIPSNV</sequence>
<dbReference type="Pfam" id="PF13085">
    <property type="entry name" value="Fer2_3"/>
    <property type="match status" value="1"/>
</dbReference>
<evidence type="ECO:0000313" key="2">
    <source>
        <dbReference type="EMBL" id="SVC89981.1"/>
    </source>
</evidence>
<dbReference type="EMBL" id="UINC01117512">
    <property type="protein sequence ID" value="SVC89981.1"/>
    <property type="molecule type" value="Genomic_DNA"/>
</dbReference>
<dbReference type="AlphaFoldDB" id="A0A382R056"/>
<evidence type="ECO:0000259" key="1">
    <source>
        <dbReference type="PROSITE" id="PS51085"/>
    </source>
</evidence>
<reference evidence="2" key="1">
    <citation type="submission" date="2018-05" db="EMBL/GenBank/DDBJ databases">
        <authorList>
            <person name="Lanie J.A."/>
            <person name="Ng W.-L."/>
            <person name="Kazmierczak K.M."/>
            <person name="Andrzejewski T.M."/>
            <person name="Davidsen T.M."/>
            <person name="Wayne K.J."/>
            <person name="Tettelin H."/>
            <person name="Glass J.I."/>
            <person name="Rusch D."/>
            <person name="Podicherti R."/>
            <person name="Tsui H.-C.T."/>
            <person name="Winkler M.E."/>
        </authorList>
    </citation>
    <scope>NUCLEOTIDE SEQUENCE</scope>
</reference>
<dbReference type="InterPro" id="IPR001041">
    <property type="entry name" value="2Fe-2S_ferredoxin-type"/>
</dbReference>
<dbReference type="PANTHER" id="PTHR11921:SF29">
    <property type="entry name" value="SUCCINATE DEHYDROGENASE [UBIQUINONE] IRON-SULFUR SUBUNIT, MITOCHONDRIAL"/>
    <property type="match status" value="1"/>
</dbReference>
<dbReference type="SUPFAM" id="SSF54292">
    <property type="entry name" value="2Fe-2S ferredoxin-like"/>
    <property type="match status" value="1"/>
</dbReference>